<dbReference type="Pfam" id="PF00359">
    <property type="entry name" value="PTS_EIIA_2"/>
    <property type="match status" value="1"/>
</dbReference>
<name>A0A2T5IJM2_9LACT</name>
<dbReference type="InterPro" id="IPR016152">
    <property type="entry name" value="PTrfase/Anion_transptr"/>
</dbReference>
<protein>
    <submittedName>
        <fullName evidence="2">Phosphotransferase IIA-like nitrogen-regulatory protein PtsN</fullName>
    </submittedName>
</protein>
<dbReference type="RefSeq" id="WP_108032931.1">
    <property type="nucleotide sequence ID" value="NZ_QAOM01000011.1"/>
</dbReference>
<dbReference type="PANTHER" id="PTHR47738">
    <property type="entry name" value="PTS SYSTEM FRUCTOSE-LIKE EIIA COMPONENT-RELATED"/>
    <property type="match status" value="1"/>
</dbReference>
<dbReference type="SUPFAM" id="SSF55804">
    <property type="entry name" value="Phoshotransferase/anion transport protein"/>
    <property type="match status" value="1"/>
</dbReference>
<dbReference type="InterPro" id="IPR002178">
    <property type="entry name" value="PTS_EIIA_type-2_dom"/>
</dbReference>
<dbReference type="PROSITE" id="PS00372">
    <property type="entry name" value="PTS_EIIA_TYPE_2_HIS"/>
    <property type="match status" value="1"/>
</dbReference>
<dbReference type="CDD" id="cd00211">
    <property type="entry name" value="PTS_IIA_fru"/>
    <property type="match status" value="1"/>
</dbReference>
<reference evidence="2 3" key="1">
    <citation type="submission" date="2018-04" db="EMBL/GenBank/DDBJ databases">
        <title>Genomic Encyclopedia of Archaeal and Bacterial Type Strains, Phase II (KMG-II): from individual species to whole genera.</title>
        <authorList>
            <person name="Goeker M."/>
        </authorList>
    </citation>
    <scope>NUCLEOTIDE SEQUENCE [LARGE SCALE GENOMIC DNA]</scope>
    <source>
        <strain evidence="2 3">DSM 18806</strain>
    </source>
</reference>
<evidence type="ECO:0000313" key="3">
    <source>
        <dbReference type="Proteomes" id="UP000244161"/>
    </source>
</evidence>
<dbReference type="EMBL" id="QAOM01000011">
    <property type="protein sequence ID" value="PTQ84026.1"/>
    <property type="molecule type" value="Genomic_DNA"/>
</dbReference>
<keyword evidence="2" id="KW-0808">Transferase</keyword>
<evidence type="ECO:0000259" key="1">
    <source>
        <dbReference type="PROSITE" id="PS51094"/>
    </source>
</evidence>
<comment type="caution">
    <text evidence="2">The sequence shown here is derived from an EMBL/GenBank/DDBJ whole genome shotgun (WGS) entry which is preliminary data.</text>
</comment>
<accession>A0A2T5IJM2</accession>
<sequence length="159" mass="18118">MRIESEFSHVKSEVIIRFDNQATSKSAFFQEAAVALSGLLHISAPTIVLALEERERLSTTGFGDRMAIPHGKVAGLDIPHVIFMRLEQPVEWEALDDQPVNECFFLMIPAADTTNVHLKLLSKLAYHLADEVYQQKIHETRDAEEMMQVIEEMMQRSIH</sequence>
<dbReference type="PROSITE" id="PS51094">
    <property type="entry name" value="PTS_EIIA_TYPE_2"/>
    <property type="match status" value="1"/>
</dbReference>
<dbReference type="Gene3D" id="3.40.930.10">
    <property type="entry name" value="Mannitol-specific EII, Chain A"/>
    <property type="match status" value="1"/>
</dbReference>
<evidence type="ECO:0000313" key="2">
    <source>
        <dbReference type="EMBL" id="PTQ84026.1"/>
    </source>
</evidence>
<keyword evidence="3" id="KW-1185">Reference proteome</keyword>
<dbReference type="Proteomes" id="UP000244161">
    <property type="component" value="Unassembled WGS sequence"/>
</dbReference>
<proteinExistence type="predicted"/>
<feature type="domain" description="PTS EIIA type-2" evidence="1">
    <location>
        <begin position="9"/>
        <end position="153"/>
    </location>
</feature>
<dbReference type="OrthoDB" id="95460at2"/>
<dbReference type="GO" id="GO:0016740">
    <property type="term" value="F:transferase activity"/>
    <property type="evidence" value="ECO:0007669"/>
    <property type="project" value="UniProtKB-KW"/>
</dbReference>
<dbReference type="AlphaFoldDB" id="A0A2T5IJM2"/>
<gene>
    <name evidence="2" type="ORF">C8U37_111111</name>
</gene>
<dbReference type="InterPro" id="IPR051541">
    <property type="entry name" value="PTS_SugarTrans_NitroReg"/>
</dbReference>
<organism evidence="2 3">
    <name type="scientific">Trichococcus patagoniensis</name>
    <dbReference type="NCBI Taxonomy" id="382641"/>
    <lineage>
        <taxon>Bacteria</taxon>
        <taxon>Bacillati</taxon>
        <taxon>Bacillota</taxon>
        <taxon>Bacilli</taxon>
        <taxon>Lactobacillales</taxon>
        <taxon>Carnobacteriaceae</taxon>
        <taxon>Trichococcus</taxon>
    </lineage>
</organism>